<dbReference type="InterPro" id="IPR035093">
    <property type="entry name" value="RelE/ParE_toxin_dom_sf"/>
</dbReference>
<dbReference type="STRING" id="1121420.SAMN02746098_01341"/>
<organism evidence="2 3">
    <name type="scientific">Desulfosporosinus lacus DSM 15449</name>
    <dbReference type="NCBI Taxonomy" id="1121420"/>
    <lineage>
        <taxon>Bacteria</taxon>
        <taxon>Bacillati</taxon>
        <taxon>Bacillota</taxon>
        <taxon>Clostridia</taxon>
        <taxon>Eubacteriales</taxon>
        <taxon>Desulfitobacteriaceae</taxon>
        <taxon>Desulfosporosinus</taxon>
    </lineage>
</organism>
<dbReference type="Pfam" id="PF05016">
    <property type="entry name" value="ParE_toxin"/>
    <property type="match status" value="1"/>
</dbReference>
<proteinExistence type="predicted"/>
<accession>A0A1M5VGN0</accession>
<dbReference type="EMBL" id="FQXJ01000004">
    <property type="protein sequence ID" value="SHH74335.1"/>
    <property type="molecule type" value="Genomic_DNA"/>
</dbReference>
<keyword evidence="3" id="KW-1185">Reference proteome</keyword>
<keyword evidence="1" id="KW-1277">Toxin-antitoxin system</keyword>
<dbReference type="InterPro" id="IPR007712">
    <property type="entry name" value="RelE/ParE_toxin"/>
</dbReference>
<evidence type="ECO:0000313" key="3">
    <source>
        <dbReference type="Proteomes" id="UP000183954"/>
    </source>
</evidence>
<dbReference type="RefSeq" id="WP_200797873.1">
    <property type="nucleotide sequence ID" value="NZ_FQXJ01000004.1"/>
</dbReference>
<evidence type="ECO:0000313" key="2">
    <source>
        <dbReference type="EMBL" id="SHH74335.1"/>
    </source>
</evidence>
<dbReference type="InterPro" id="IPR052747">
    <property type="entry name" value="TA_system_RelE_toxin"/>
</dbReference>
<dbReference type="PANTHER" id="PTHR38813:SF1">
    <property type="entry name" value="TOXIN RELE1-RELATED"/>
    <property type="match status" value="1"/>
</dbReference>
<name>A0A1M5VGN0_9FIRM</name>
<sequence>MQVVYSRVAVKAINSFDKSVKQRIKSGIEGLLKVPPKGDIKQMQGINPPVLRLRIGKYRVLYEYTNINDEEILIIKDIGSRGDIYK</sequence>
<protein>
    <submittedName>
        <fullName evidence="2">mRNA interferase RelE/StbE</fullName>
    </submittedName>
</protein>
<gene>
    <name evidence="2" type="ORF">SAMN02746098_01341</name>
</gene>
<dbReference type="SUPFAM" id="SSF143011">
    <property type="entry name" value="RelE-like"/>
    <property type="match status" value="1"/>
</dbReference>
<dbReference type="PANTHER" id="PTHR38813">
    <property type="match status" value="1"/>
</dbReference>
<dbReference type="AlphaFoldDB" id="A0A1M5VGN0"/>
<dbReference type="Proteomes" id="UP000183954">
    <property type="component" value="Unassembled WGS sequence"/>
</dbReference>
<reference evidence="3" key="1">
    <citation type="submission" date="2016-11" db="EMBL/GenBank/DDBJ databases">
        <authorList>
            <person name="Varghese N."/>
            <person name="Submissions S."/>
        </authorList>
    </citation>
    <scope>NUCLEOTIDE SEQUENCE [LARGE SCALE GENOMIC DNA]</scope>
    <source>
        <strain evidence="3">DSM 15449</strain>
    </source>
</reference>
<evidence type="ECO:0000256" key="1">
    <source>
        <dbReference type="ARBA" id="ARBA00022649"/>
    </source>
</evidence>
<dbReference type="Gene3D" id="3.30.2310.20">
    <property type="entry name" value="RelE-like"/>
    <property type="match status" value="1"/>
</dbReference>